<dbReference type="InterPro" id="IPR034505">
    <property type="entry name" value="Coproporphyrinogen-III_oxidase"/>
</dbReference>
<dbReference type="InterPro" id="IPR006638">
    <property type="entry name" value="Elp3/MiaA/NifB-like_rSAM"/>
</dbReference>
<comment type="function">
    <text evidence="10">Probably acts as a heme chaperone, transferring heme to an unknown acceptor. Binds one molecule of heme per monomer, possibly covalently. Binds 1 [4Fe-4S] cluster. The cluster is coordinated with 3 cysteines and an exchangeable S-adenosyl-L-methionine.</text>
</comment>
<keyword evidence="13" id="KW-1185">Reference proteome</keyword>
<dbReference type="InterPro" id="IPR058240">
    <property type="entry name" value="rSAM_sf"/>
</dbReference>
<evidence type="ECO:0000256" key="7">
    <source>
        <dbReference type="ARBA" id="ARBA00023004"/>
    </source>
</evidence>
<dbReference type="InterPro" id="IPR007197">
    <property type="entry name" value="rSAM"/>
</dbReference>
<dbReference type="PROSITE" id="PS51918">
    <property type="entry name" value="RADICAL_SAM"/>
    <property type="match status" value="1"/>
</dbReference>
<dbReference type="AlphaFoldDB" id="A0A250IHC3"/>
<comment type="subcellular location">
    <subcellularLocation>
        <location evidence="10">Cytoplasm</location>
    </subcellularLocation>
</comment>
<comment type="similarity">
    <text evidence="2">Belongs to the anaerobic coproporphyrinogen-III oxidase family. HemW subfamily.</text>
</comment>
<accession>A0A250IHC3</accession>
<comment type="cofactor">
    <cofactor evidence="1">
        <name>[4Fe-4S] cluster</name>
        <dbReference type="ChEBI" id="CHEBI:49883"/>
    </cofactor>
</comment>
<reference evidence="12 13" key="1">
    <citation type="submission" date="2017-06" db="EMBL/GenBank/DDBJ databases">
        <authorList>
            <person name="Kim H.J."/>
            <person name="Triplett B.A."/>
        </authorList>
    </citation>
    <scope>NUCLEOTIDE SEQUENCE [LARGE SCALE GENOMIC DNA]</scope>
    <source>
        <strain evidence="12 13">DSM 14713</strain>
    </source>
</reference>
<dbReference type="SUPFAM" id="SSF102114">
    <property type="entry name" value="Radical SAM enzymes"/>
    <property type="match status" value="1"/>
</dbReference>
<dbReference type="GO" id="GO:0005737">
    <property type="term" value="C:cytoplasm"/>
    <property type="evidence" value="ECO:0007669"/>
    <property type="project" value="UniProtKB-SubCell"/>
</dbReference>
<gene>
    <name evidence="12" type="ORF">MEBOL_004607</name>
</gene>
<keyword evidence="10" id="KW-0963">Cytoplasm</keyword>
<keyword evidence="7 10" id="KW-0408">Iron</keyword>
<keyword evidence="4 10" id="KW-0349">Heme</keyword>
<evidence type="ECO:0000256" key="6">
    <source>
        <dbReference type="ARBA" id="ARBA00022723"/>
    </source>
</evidence>
<keyword evidence="5 10" id="KW-0949">S-adenosyl-L-methionine</keyword>
<dbReference type="SFLD" id="SFLDS00029">
    <property type="entry name" value="Radical_SAM"/>
    <property type="match status" value="1"/>
</dbReference>
<dbReference type="PANTHER" id="PTHR13932">
    <property type="entry name" value="COPROPORPHYRINIGEN III OXIDASE"/>
    <property type="match status" value="1"/>
</dbReference>
<evidence type="ECO:0000256" key="1">
    <source>
        <dbReference type="ARBA" id="ARBA00001966"/>
    </source>
</evidence>
<keyword evidence="8 10" id="KW-0411">Iron-sulfur</keyword>
<dbReference type="CDD" id="cd01335">
    <property type="entry name" value="Radical_SAM"/>
    <property type="match status" value="1"/>
</dbReference>
<organism evidence="12 13">
    <name type="scientific">Melittangium boletus DSM 14713</name>
    <dbReference type="NCBI Taxonomy" id="1294270"/>
    <lineage>
        <taxon>Bacteria</taxon>
        <taxon>Pseudomonadati</taxon>
        <taxon>Myxococcota</taxon>
        <taxon>Myxococcia</taxon>
        <taxon>Myxococcales</taxon>
        <taxon>Cystobacterineae</taxon>
        <taxon>Archangiaceae</taxon>
        <taxon>Melittangium</taxon>
    </lineage>
</organism>
<evidence type="ECO:0000313" key="12">
    <source>
        <dbReference type="EMBL" id="ATB31145.1"/>
    </source>
</evidence>
<dbReference type="KEGG" id="mbd:MEBOL_004607"/>
<sequence length="408" mass="43987">MGFAGPIDPLTGTPAARFGLYVHFPYCVSKCPYCDFAVAVVREVPEERYARAVLTELDARLAADPSLRERPLESLFLGGGTPSLWHPRWVAHVLEGVAARLRVAPDAEVSLEANPSLADAERFAGYRAAGVNRLSLGMQSFQAETLQALGREHTGPQAVAAYEMARRADFPVVSMDFIYGVHGQSRAQVEEDARQAVALAPEHLSTYALTVEREVLAVATPLSRQLDAGTLALPPDETVVEMAQTLRDVYADGGLLRYEISNHARPGLGSRHNALYWTGGEYLALGVGATGMLLTSAPGAPPQGYRYVNPRGSGAYLRAVEEGSALTAASREDLGAQELFEERLSMGLRLRSGVDWEAVCARYGQSPEPRRAEVARLVKHGLARLEGARLVLTDAGADVHSAICARLL</sequence>
<dbReference type="Gene3D" id="3.20.20.70">
    <property type="entry name" value="Aldolase class I"/>
    <property type="match status" value="1"/>
</dbReference>
<dbReference type="InterPro" id="IPR004559">
    <property type="entry name" value="HemW-like"/>
</dbReference>
<dbReference type="SFLD" id="SFLDF00288">
    <property type="entry name" value="HemN-like__clustered_with_nucl"/>
    <property type="match status" value="1"/>
</dbReference>
<dbReference type="SFLD" id="SFLDG01065">
    <property type="entry name" value="anaerobic_coproporphyrinogen-I"/>
    <property type="match status" value="1"/>
</dbReference>
<dbReference type="SFLD" id="SFLDF00562">
    <property type="entry name" value="HemN-like__clustered_with_heat"/>
    <property type="match status" value="1"/>
</dbReference>
<evidence type="ECO:0000256" key="2">
    <source>
        <dbReference type="ARBA" id="ARBA00006100"/>
    </source>
</evidence>
<dbReference type="Pfam" id="PF06969">
    <property type="entry name" value="HemN_C"/>
    <property type="match status" value="1"/>
</dbReference>
<keyword evidence="9 10" id="KW-0143">Chaperone</keyword>
<evidence type="ECO:0000256" key="8">
    <source>
        <dbReference type="ARBA" id="ARBA00023014"/>
    </source>
</evidence>
<dbReference type="NCBIfam" id="TIGR00539">
    <property type="entry name" value="hemN_rel"/>
    <property type="match status" value="1"/>
</dbReference>
<evidence type="ECO:0000256" key="9">
    <source>
        <dbReference type="ARBA" id="ARBA00023186"/>
    </source>
</evidence>
<dbReference type="GO" id="GO:0006779">
    <property type="term" value="P:porphyrin-containing compound biosynthetic process"/>
    <property type="evidence" value="ECO:0007669"/>
    <property type="project" value="InterPro"/>
</dbReference>
<dbReference type="EMBL" id="CP022163">
    <property type="protein sequence ID" value="ATB31145.1"/>
    <property type="molecule type" value="Genomic_DNA"/>
</dbReference>
<dbReference type="InterPro" id="IPR010723">
    <property type="entry name" value="HemN_C"/>
</dbReference>
<evidence type="ECO:0000259" key="11">
    <source>
        <dbReference type="PROSITE" id="PS51918"/>
    </source>
</evidence>
<dbReference type="Proteomes" id="UP000217289">
    <property type="component" value="Chromosome"/>
</dbReference>
<evidence type="ECO:0000256" key="5">
    <source>
        <dbReference type="ARBA" id="ARBA00022691"/>
    </source>
</evidence>
<dbReference type="RefSeq" id="WP_095979509.1">
    <property type="nucleotide sequence ID" value="NZ_CP022163.1"/>
</dbReference>
<dbReference type="GO" id="GO:0046872">
    <property type="term" value="F:metal ion binding"/>
    <property type="evidence" value="ECO:0007669"/>
    <property type="project" value="UniProtKB-UniRule"/>
</dbReference>
<dbReference type="GO" id="GO:0004109">
    <property type="term" value="F:coproporphyrinogen oxidase activity"/>
    <property type="evidence" value="ECO:0007669"/>
    <property type="project" value="InterPro"/>
</dbReference>
<dbReference type="Pfam" id="PF04055">
    <property type="entry name" value="Radical_SAM"/>
    <property type="match status" value="1"/>
</dbReference>
<proteinExistence type="inferred from homology"/>
<dbReference type="InterPro" id="IPR013785">
    <property type="entry name" value="Aldolase_TIM"/>
</dbReference>
<keyword evidence="10" id="KW-0004">4Fe-4S</keyword>
<evidence type="ECO:0000256" key="3">
    <source>
        <dbReference type="ARBA" id="ARBA00017228"/>
    </source>
</evidence>
<feature type="domain" description="Radical SAM core" evidence="11">
    <location>
        <begin position="12"/>
        <end position="256"/>
    </location>
</feature>
<dbReference type="GO" id="GO:0051539">
    <property type="term" value="F:4 iron, 4 sulfur cluster binding"/>
    <property type="evidence" value="ECO:0007669"/>
    <property type="project" value="UniProtKB-UniRule"/>
</dbReference>
<dbReference type="SMART" id="SM00729">
    <property type="entry name" value="Elp3"/>
    <property type="match status" value="1"/>
</dbReference>
<protein>
    <recommendedName>
        <fullName evidence="3 10">Heme chaperone HemW</fullName>
    </recommendedName>
</protein>
<evidence type="ECO:0000256" key="4">
    <source>
        <dbReference type="ARBA" id="ARBA00022617"/>
    </source>
</evidence>
<dbReference type="OrthoDB" id="9808022at2"/>
<evidence type="ECO:0000256" key="10">
    <source>
        <dbReference type="RuleBase" id="RU364116"/>
    </source>
</evidence>
<evidence type="ECO:0000313" key="13">
    <source>
        <dbReference type="Proteomes" id="UP000217289"/>
    </source>
</evidence>
<dbReference type="PANTHER" id="PTHR13932:SF5">
    <property type="entry name" value="RADICAL S-ADENOSYL METHIONINE DOMAIN-CONTAINING PROTEIN 1, MITOCHONDRIAL"/>
    <property type="match status" value="1"/>
</dbReference>
<name>A0A250IHC3_9BACT</name>
<keyword evidence="6 10" id="KW-0479">Metal-binding</keyword>